<name>A0AAD3HNX0_9CHLO</name>
<keyword evidence="3" id="KW-1185">Reference proteome</keyword>
<evidence type="ECO:0000313" key="2">
    <source>
        <dbReference type="EMBL" id="GFR47496.1"/>
    </source>
</evidence>
<feature type="region of interest" description="Disordered" evidence="1">
    <location>
        <begin position="149"/>
        <end position="174"/>
    </location>
</feature>
<proteinExistence type="predicted"/>
<feature type="region of interest" description="Disordered" evidence="1">
    <location>
        <begin position="83"/>
        <end position="116"/>
    </location>
</feature>
<dbReference type="EMBL" id="BMAR01000018">
    <property type="protein sequence ID" value="GFR47496.1"/>
    <property type="molecule type" value="Genomic_DNA"/>
</dbReference>
<feature type="compositionally biased region" description="Low complexity" evidence="1">
    <location>
        <begin position="93"/>
        <end position="113"/>
    </location>
</feature>
<accession>A0AAD3HNX0</accession>
<organism evidence="2 3">
    <name type="scientific">Astrephomene gubernaculifera</name>
    <dbReference type="NCBI Taxonomy" id="47775"/>
    <lineage>
        <taxon>Eukaryota</taxon>
        <taxon>Viridiplantae</taxon>
        <taxon>Chlorophyta</taxon>
        <taxon>core chlorophytes</taxon>
        <taxon>Chlorophyceae</taxon>
        <taxon>CS clade</taxon>
        <taxon>Chlamydomonadales</taxon>
        <taxon>Astrephomenaceae</taxon>
        <taxon>Astrephomene</taxon>
    </lineage>
</organism>
<dbReference type="InterPro" id="IPR046341">
    <property type="entry name" value="SET_dom_sf"/>
</dbReference>
<gene>
    <name evidence="2" type="ORF">Agub_g9225</name>
</gene>
<sequence>MASAVVKALIAARQKCLSEDEAYWNPKPDFSRPISPRNEAAALSWLLDHQPVVCRGGPADVAELHSLCASYCTRLGAALPPEEQQVDGGEVHAAAGEAPSSAAAAPSPSSSGRSFEEASREAALLRWCVQRGLTGAASPALFGAGAHGDSSGTACGSGAPPPSAPYSSGPPPLRGLRADTPVSPGDVVLHVPQDLLISYDTAKQSDLGKVLCALPLGLSDDSIALIWSCVERREPEAEAAPFWAALPDRFAT</sequence>
<evidence type="ECO:0000313" key="3">
    <source>
        <dbReference type="Proteomes" id="UP001054857"/>
    </source>
</evidence>
<feature type="non-terminal residue" evidence="2">
    <location>
        <position position="252"/>
    </location>
</feature>
<feature type="compositionally biased region" description="Pro residues" evidence="1">
    <location>
        <begin position="159"/>
        <end position="173"/>
    </location>
</feature>
<dbReference type="SUPFAM" id="SSF82199">
    <property type="entry name" value="SET domain"/>
    <property type="match status" value="1"/>
</dbReference>
<protein>
    <submittedName>
        <fullName evidence="2">Uncharacterized protein</fullName>
    </submittedName>
</protein>
<dbReference type="Gene3D" id="3.90.1410.10">
    <property type="entry name" value="set domain protein methyltransferase, domain 1"/>
    <property type="match status" value="1"/>
</dbReference>
<comment type="caution">
    <text evidence="2">The sequence shown here is derived from an EMBL/GenBank/DDBJ whole genome shotgun (WGS) entry which is preliminary data.</text>
</comment>
<dbReference type="AlphaFoldDB" id="A0AAD3HNX0"/>
<evidence type="ECO:0000256" key="1">
    <source>
        <dbReference type="SAM" id="MobiDB-lite"/>
    </source>
</evidence>
<reference evidence="2 3" key="1">
    <citation type="journal article" date="2021" name="Sci. Rep.">
        <title>Genome sequencing of the multicellular alga Astrephomene provides insights into convergent evolution of germ-soma differentiation.</title>
        <authorList>
            <person name="Yamashita S."/>
            <person name="Yamamoto K."/>
            <person name="Matsuzaki R."/>
            <person name="Suzuki S."/>
            <person name="Yamaguchi H."/>
            <person name="Hirooka S."/>
            <person name="Minakuchi Y."/>
            <person name="Miyagishima S."/>
            <person name="Kawachi M."/>
            <person name="Toyoda A."/>
            <person name="Nozaki H."/>
        </authorList>
    </citation>
    <scope>NUCLEOTIDE SEQUENCE [LARGE SCALE GENOMIC DNA]</scope>
    <source>
        <strain evidence="2 3">NIES-4017</strain>
    </source>
</reference>
<dbReference type="Proteomes" id="UP001054857">
    <property type="component" value="Unassembled WGS sequence"/>
</dbReference>